<accession>A0AA35KEN6</accession>
<name>A0AA35KEN6_9SAUR</name>
<dbReference type="Proteomes" id="UP001178461">
    <property type="component" value="Chromosome 5"/>
</dbReference>
<evidence type="ECO:0000313" key="2">
    <source>
        <dbReference type="EMBL" id="CAI5775889.1"/>
    </source>
</evidence>
<dbReference type="AlphaFoldDB" id="A0AA35KEN6"/>
<sequence>MSNGARRALDPSPLRGEAARSEPLSALAGAGDSARQPAPAPAKGSPDLRPDGSGEGSGGCRVLRAETTSRRGMRRGKK</sequence>
<feature type="region of interest" description="Disordered" evidence="1">
    <location>
        <begin position="1"/>
        <end position="78"/>
    </location>
</feature>
<reference evidence="2" key="1">
    <citation type="submission" date="2022-12" db="EMBL/GenBank/DDBJ databases">
        <authorList>
            <person name="Alioto T."/>
            <person name="Alioto T."/>
            <person name="Gomez Garrido J."/>
        </authorList>
    </citation>
    <scope>NUCLEOTIDE SEQUENCE</scope>
</reference>
<protein>
    <submittedName>
        <fullName evidence="2">Uncharacterized protein</fullName>
    </submittedName>
</protein>
<keyword evidence="3" id="KW-1185">Reference proteome</keyword>
<evidence type="ECO:0000256" key="1">
    <source>
        <dbReference type="SAM" id="MobiDB-lite"/>
    </source>
</evidence>
<organism evidence="2 3">
    <name type="scientific">Podarcis lilfordi</name>
    <name type="common">Lilford's wall lizard</name>
    <dbReference type="NCBI Taxonomy" id="74358"/>
    <lineage>
        <taxon>Eukaryota</taxon>
        <taxon>Metazoa</taxon>
        <taxon>Chordata</taxon>
        <taxon>Craniata</taxon>
        <taxon>Vertebrata</taxon>
        <taxon>Euteleostomi</taxon>
        <taxon>Lepidosauria</taxon>
        <taxon>Squamata</taxon>
        <taxon>Bifurcata</taxon>
        <taxon>Unidentata</taxon>
        <taxon>Episquamata</taxon>
        <taxon>Laterata</taxon>
        <taxon>Lacertibaenia</taxon>
        <taxon>Lacertidae</taxon>
        <taxon>Podarcis</taxon>
    </lineage>
</organism>
<gene>
    <name evidence="2" type="ORF">PODLI_1B037937</name>
</gene>
<dbReference type="EMBL" id="OX395130">
    <property type="protein sequence ID" value="CAI5775889.1"/>
    <property type="molecule type" value="Genomic_DNA"/>
</dbReference>
<evidence type="ECO:0000313" key="3">
    <source>
        <dbReference type="Proteomes" id="UP001178461"/>
    </source>
</evidence>
<proteinExistence type="predicted"/>